<feature type="domain" description="Putative nitroreductase TM1586" evidence="1">
    <location>
        <begin position="10"/>
        <end position="247"/>
    </location>
</feature>
<keyword evidence="3" id="KW-1185">Reference proteome</keyword>
<dbReference type="EMBL" id="JAAIIH010000001">
    <property type="protein sequence ID" value="NMM99915.1"/>
    <property type="molecule type" value="Genomic_DNA"/>
</dbReference>
<evidence type="ECO:0000313" key="2">
    <source>
        <dbReference type="EMBL" id="NMM99915.1"/>
    </source>
</evidence>
<proteinExistence type="predicted"/>
<dbReference type="SUPFAM" id="SSF55469">
    <property type="entry name" value="FMN-dependent nitroreductase-like"/>
    <property type="match status" value="1"/>
</dbReference>
<dbReference type="Proteomes" id="UP000588277">
    <property type="component" value="Unassembled WGS sequence"/>
</dbReference>
<dbReference type="GO" id="GO:0016491">
    <property type="term" value="F:oxidoreductase activity"/>
    <property type="evidence" value="ECO:0007669"/>
    <property type="project" value="InterPro"/>
</dbReference>
<evidence type="ECO:0000313" key="3">
    <source>
        <dbReference type="Proteomes" id="UP000588277"/>
    </source>
</evidence>
<name>A0A7Y0HX50_9BIFI</name>
<gene>
    <name evidence="2" type="ORF">G1C96_0493</name>
</gene>
<dbReference type="Gene3D" id="3.40.109.10">
    <property type="entry name" value="NADH Oxidase"/>
    <property type="match status" value="1"/>
</dbReference>
<dbReference type="InterPro" id="IPR029478">
    <property type="entry name" value="TM1586_NiRdase"/>
</dbReference>
<evidence type="ECO:0000259" key="1">
    <source>
        <dbReference type="Pfam" id="PF14512"/>
    </source>
</evidence>
<sequence>MEGMAEHTQLIDAIDIRTTIRAYDPDKIEDDQARQLSMTLDAVNMLADLNIQLVRNQPKVFAEANASGHYTNAANYLAIVGPRNDDEARERGGFYAERVVLAATLYGLGTGWVVGSWDKAEAARHCRVTNSQEIYAGVVIGHPQNHLTYTAKKFEELTEIQRTHRPTKSFEELTRTMSDEARAAAPQWFRDGMAAVAKAPSARNTQPILFSWDPETGTVVASIDPELDGPYALNDLGIAKLHFQLGAGTGEWGWGNGAMFIKK</sequence>
<dbReference type="InterPro" id="IPR000415">
    <property type="entry name" value="Nitroreductase-like"/>
</dbReference>
<reference evidence="2 3" key="1">
    <citation type="submission" date="2020-02" db="EMBL/GenBank/DDBJ databases">
        <title>Characterization of phylogenetic diversity of novel bifidobacterial species isolated in Czech ZOOs.</title>
        <authorList>
            <person name="Lugli G.A."/>
            <person name="Vera N.B."/>
            <person name="Ventura M."/>
        </authorList>
    </citation>
    <scope>NUCLEOTIDE SEQUENCE [LARGE SCALE GENOMIC DNA]</scope>
    <source>
        <strain evidence="2 3">DSM 109958</strain>
    </source>
</reference>
<protein>
    <submittedName>
        <fullName evidence="2">Nitroreductase family protein</fullName>
    </submittedName>
</protein>
<dbReference type="AlphaFoldDB" id="A0A7Y0HX50"/>
<dbReference type="Pfam" id="PF14512">
    <property type="entry name" value="TM1586_NiRdase"/>
    <property type="match status" value="1"/>
</dbReference>
<comment type="caution">
    <text evidence="2">The sequence shown here is derived from an EMBL/GenBank/DDBJ whole genome shotgun (WGS) entry which is preliminary data.</text>
</comment>
<organism evidence="2 3">
    <name type="scientific">Bifidobacterium moraviense</name>
    <dbReference type="NCBI Taxonomy" id="2675323"/>
    <lineage>
        <taxon>Bacteria</taxon>
        <taxon>Bacillati</taxon>
        <taxon>Actinomycetota</taxon>
        <taxon>Actinomycetes</taxon>
        <taxon>Bifidobacteriales</taxon>
        <taxon>Bifidobacteriaceae</taxon>
        <taxon>Bifidobacterium</taxon>
    </lineage>
</organism>
<accession>A0A7Y0HX50</accession>